<name>A0A5K7Z2K4_9BACT</name>
<dbReference type="RefSeq" id="WP_155302832.1">
    <property type="nucleotide sequence ID" value="NZ_AP021875.1"/>
</dbReference>
<keyword evidence="3" id="KW-1185">Reference proteome</keyword>
<dbReference type="OrthoDB" id="5504467at2"/>
<evidence type="ECO:0000313" key="2">
    <source>
        <dbReference type="EMBL" id="BBO73751.1"/>
    </source>
</evidence>
<gene>
    <name evidence="2" type="ORF">DSCW_11680</name>
</gene>
<dbReference type="Pfam" id="PF13649">
    <property type="entry name" value="Methyltransf_25"/>
    <property type="match status" value="1"/>
</dbReference>
<sequence>MAEKFNYKIHPEKCAPDDFWGQVRRTVNGAPVSPDQIDMIVKAISKGLKICGSDVVLDLCCGNGALSTYIFSKCRSGLGVDYSPPLIGVANQNFKKPGHEFLIVKDVVEYVAEEHSPERFNKALCYGAFQYLRRESAYELLLKLHDTFSSLERLFVGNLPDKDEMPRFYENRRYTAGIENDHSSDIGLWRTKSEFSLLARQTGWSVEFSSMPREFYAAYYRYDAILAPGEQQCTKR</sequence>
<dbReference type="SUPFAM" id="SSF53335">
    <property type="entry name" value="S-adenosyl-L-methionine-dependent methyltransferases"/>
    <property type="match status" value="1"/>
</dbReference>
<protein>
    <recommendedName>
        <fullName evidence="1">Methyltransferase domain-containing protein</fullName>
    </recommendedName>
</protein>
<evidence type="ECO:0000313" key="3">
    <source>
        <dbReference type="Proteomes" id="UP000427769"/>
    </source>
</evidence>
<dbReference type="Proteomes" id="UP000427769">
    <property type="component" value="Chromosome"/>
</dbReference>
<evidence type="ECO:0000259" key="1">
    <source>
        <dbReference type="Pfam" id="PF13649"/>
    </source>
</evidence>
<dbReference type="KEGG" id="dwd:DSCW_11680"/>
<dbReference type="InterPro" id="IPR029063">
    <property type="entry name" value="SAM-dependent_MTases_sf"/>
</dbReference>
<dbReference type="EMBL" id="AP021875">
    <property type="protein sequence ID" value="BBO73751.1"/>
    <property type="molecule type" value="Genomic_DNA"/>
</dbReference>
<dbReference type="Gene3D" id="3.40.50.150">
    <property type="entry name" value="Vaccinia Virus protein VP39"/>
    <property type="match status" value="1"/>
</dbReference>
<organism evidence="2 3">
    <name type="scientific">Desulfosarcina widdelii</name>
    <dbReference type="NCBI Taxonomy" id="947919"/>
    <lineage>
        <taxon>Bacteria</taxon>
        <taxon>Pseudomonadati</taxon>
        <taxon>Thermodesulfobacteriota</taxon>
        <taxon>Desulfobacteria</taxon>
        <taxon>Desulfobacterales</taxon>
        <taxon>Desulfosarcinaceae</taxon>
        <taxon>Desulfosarcina</taxon>
    </lineage>
</organism>
<dbReference type="CDD" id="cd02440">
    <property type="entry name" value="AdoMet_MTases"/>
    <property type="match status" value="1"/>
</dbReference>
<reference evidence="2 3" key="1">
    <citation type="submission" date="2019-11" db="EMBL/GenBank/DDBJ databases">
        <title>Comparative genomics of hydrocarbon-degrading Desulfosarcina strains.</title>
        <authorList>
            <person name="Watanabe M."/>
            <person name="Kojima H."/>
            <person name="Fukui M."/>
        </authorList>
    </citation>
    <scope>NUCLEOTIDE SEQUENCE [LARGE SCALE GENOMIC DNA]</scope>
    <source>
        <strain evidence="2 3">PP31</strain>
    </source>
</reference>
<proteinExistence type="predicted"/>
<feature type="domain" description="Methyltransferase" evidence="1">
    <location>
        <begin position="56"/>
        <end position="145"/>
    </location>
</feature>
<dbReference type="AlphaFoldDB" id="A0A5K7Z2K4"/>
<accession>A0A5K7Z2K4</accession>
<dbReference type="InterPro" id="IPR041698">
    <property type="entry name" value="Methyltransf_25"/>
</dbReference>